<feature type="transmembrane region" description="Helical" evidence="12">
    <location>
        <begin position="12"/>
        <end position="31"/>
    </location>
</feature>
<accession>A0A0L0P1H4</accession>
<keyword evidence="2 12" id="KW-0812">Transmembrane</keyword>
<evidence type="ECO:0000256" key="4">
    <source>
        <dbReference type="ARBA" id="ARBA00022787"/>
    </source>
</evidence>
<evidence type="ECO:0000313" key="14">
    <source>
        <dbReference type="Proteomes" id="UP000037122"/>
    </source>
</evidence>
<name>A0A0L0P1H4_CANAR</name>
<evidence type="ECO:0000256" key="5">
    <source>
        <dbReference type="ARBA" id="ARBA00022803"/>
    </source>
</evidence>
<evidence type="ECO:0000256" key="11">
    <source>
        <dbReference type="SAM" id="MobiDB-lite"/>
    </source>
</evidence>
<dbReference type="GO" id="GO:0045039">
    <property type="term" value="P:protein insertion into mitochondrial inner membrane"/>
    <property type="evidence" value="ECO:0007669"/>
    <property type="project" value="TreeGrafter"/>
</dbReference>
<evidence type="ECO:0000256" key="1">
    <source>
        <dbReference type="ARBA" id="ARBA00004572"/>
    </source>
</evidence>
<dbReference type="PANTHER" id="PTHR46208:SF1">
    <property type="entry name" value="MITOCHONDRIAL IMPORT RECEPTOR SUBUNIT TOM70"/>
    <property type="match status" value="1"/>
</dbReference>
<evidence type="ECO:0000256" key="7">
    <source>
        <dbReference type="ARBA" id="ARBA00023128"/>
    </source>
</evidence>
<dbReference type="SUPFAM" id="SSF48452">
    <property type="entry name" value="TPR-like"/>
    <property type="match status" value="2"/>
</dbReference>
<dbReference type="VEuPathDB" id="FungiDB:B9J08_001033"/>
<proteinExistence type="inferred from homology"/>
<dbReference type="InterPro" id="IPR013105">
    <property type="entry name" value="TPR_2"/>
</dbReference>
<dbReference type="VEuPathDB" id="FungiDB:CJJ07_004187"/>
<comment type="caution">
    <text evidence="13">The sequence shown here is derived from an EMBL/GenBank/DDBJ whole genome shotgun (WGS) entry which is preliminary data.</text>
</comment>
<dbReference type="Pfam" id="PF13432">
    <property type="entry name" value="TPR_16"/>
    <property type="match status" value="1"/>
</dbReference>
<sequence>MAESSFFARNKAAIALTVLASAGAIGAYWYYIQQQAQETSGDKEGDNHAAKKKKNKKKKSKSSKDKTPETSAASQEKSPLDLSEAPFPVNDKNMPDFTEEDVAKLTEEQKEEWALALKNAGNAKYKNNEMEDAIAFYTAALKVKVDPVYYSNRSACWAAIGNHEEVIKDATEAIKLKPDYTKCILRRATSYEQLEQYPDAMLDLTALTIHGAFNSKSVEQTLERVLQKHAVKIVEKQMKERVPELPSASTIASFFGAFKPESNPEGISESSTGADKFLYDALQALNAKQAEKYEEADSLFNQAIKAYEEESIKPDSAEAAKATIAYEYGAIISFLKYDKKSIDAYITKAFALKPRARTYVIRALVKADDSTLEDSFKDFEKAKELEPENPDIYYHFGQIYYLTGRFPEAEQHFMKAKKLNPENVFAYIQLACVIYKKGEADEAIKAFEEAKLRFPTSPEVLNYYGEILADKGDTQGAIKQFDIAIRLQKDLPVVSVGAAPLLNKGSLLQRDGLDDKGEVADLYTRAVEMDPKSEIARNHLAQVKLAQDDAEEAIRLFEEGSLLSRTFDEKVQSTSFAEATKMQMKIKADPYLSQKINEVLQQHALQIQR</sequence>
<dbReference type="EMBL" id="LGST01000020">
    <property type="protein sequence ID" value="KNE00125.1"/>
    <property type="molecule type" value="Genomic_DNA"/>
</dbReference>
<keyword evidence="5 10" id="KW-0802">TPR repeat</keyword>
<dbReference type="AlphaFoldDB" id="A0A0L0P1H4"/>
<dbReference type="VEuPathDB" id="FungiDB:QG37_03074"/>
<keyword evidence="8 12" id="KW-0472">Membrane</keyword>
<feature type="region of interest" description="Disordered" evidence="11">
    <location>
        <begin position="37"/>
        <end position="95"/>
    </location>
</feature>
<dbReference type="VEuPathDB" id="FungiDB:CJI97_001053"/>
<feature type="repeat" description="TPR" evidence="10">
    <location>
        <begin position="356"/>
        <end position="389"/>
    </location>
</feature>
<dbReference type="PROSITE" id="PS50005">
    <property type="entry name" value="TPR"/>
    <property type="match status" value="3"/>
</dbReference>
<dbReference type="InterPro" id="IPR011990">
    <property type="entry name" value="TPR-like_helical_dom_sf"/>
</dbReference>
<dbReference type="SMART" id="SM00028">
    <property type="entry name" value="TPR"/>
    <property type="match status" value="9"/>
</dbReference>
<keyword evidence="6 12" id="KW-1133">Transmembrane helix</keyword>
<dbReference type="VEuPathDB" id="FungiDB:CJI96_0001420"/>
<evidence type="ECO:0000256" key="12">
    <source>
        <dbReference type="SAM" id="Phobius"/>
    </source>
</evidence>
<evidence type="ECO:0000256" key="10">
    <source>
        <dbReference type="PROSITE-ProRule" id="PRU00339"/>
    </source>
</evidence>
<dbReference type="GO" id="GO:0030943">
    <property type="term" value="F:mitochondrion targeting sequence binding"/>
    <property type="evidence" value="ECO:0007669"/>
    <property type="project" value="TreeGrafter"/>
</dbReference>
<keyword evidence="7" id="KW-0496">Mitochondrion</keyword>
<feature type="compositionally biased region" description="Basic residues" evidence="11">
    <location>
        <begin position="50"/>
        <end position="61"/>
    </location>
</feature>
<organism evidence="13 14">
    <name type="scientific">Candidozyma auris</name>
    <name type="common">Yeast</name>
    <name type="synonym">Candida auris</name>
    <dbReference type="NCBI Taxonomy" id="498019"/>
    <lineage>
        <taxon>Eukaryota</taxon>
        <taxon>Fungi</taxon>
        <taxon>Dikarya</taxon>
        <taxon>Ascomycota</taxon>
        <taxon>Saccharomycotina</taxon>
        <taxon>Pichiomycetes</taxon>
        <taxon>Metschnikowiaceae</taxon>
        <taxon>Candidozyma</taxon>
    </lineage>
</organism>
<dbReference type="Proteomes" id="UP000037122">
    <property type="component" value="Unassembled WGS sequence"/>
</dbReference>
<evidence type="ECO:0008006" key="15">
    <source>
        <dbReference type="Google" id="ProtNLM"/>
    </source>
</evidence>
<dbReference type="PANTHER" id="PTHR46208">
    <property type="entry name" value="MITOCHONDRIAL IMPORT RECEPTOR SUBUNIT TOM70"/>
    <property type="match status" value="1"/>
</dbReference>
<comment type="subcellular location">
    <subcellularLocation>
        <location evidence="1">Mitochondrion outer membrane</location>
        <topology evidence="1">Single-pass membrane protein</topology>
    </subcellularLocation>
</comment>
<dbReference type="PROSITE" id="PS50293">
    <property type="entry name" value="TPR_REGION"/>
    <property type="match status" value="1"/>
</dbReference>
<evidence type="ECO:0000256" key="6">
    <source>
        <dbReference type="ARBA" id="ARBA00022989"/>
    </source>
</evidence>
<evidence type="ECO:0000256" key="8">
    <source>
        <dbReference type="ARBA" id="ARBA00023136"/>
    </source>
</evidence>
<evidence type="ECO:0000256" key="9">
    <source>
        <dbReference type="ARBA" id="ARBA00038030"/>
    </source>
</evidence>
<evidence type="ECO:0000313" key="13">
    <source>
        <dbReference type="EMBL" id="KNE00125.1"/>
    </source>
</evidence>
<evidence type="ECO:0000256" key="2">
    <source>
        <dbReference type="ARBA" id="ARBA00022692"/>
    </source>
</evidence>
<dbReference type="Gene3D" id="1.25.40.10">
    <property type="entry name" value="Tetratricopeptide repeat domain"/>
    <property type="match status" value="2"/>
</dbReference>
<dbReference type="GO" id="GO:0030150">
    <property type="term" value="P:protein import into mitochondrial matrix"/>
    <property type="evidence" value="ECO:0007669"/>
    <property type="project" value="TreeGrafter"/>
</dbReference>
<keyword evidence="4" id="KW-1000">Mitochondrion outer membrane</keyword>
<dbReference type="InterPro" id="IPR019734">
    <property type="entry name" value="TPR_rpt"/>
</dbReference>
<comment type="similarity">
    <text evidence="9">Belongs to the Tom70 family.</text>
</comment>
<evidence type="ECO:0000256" key="3">
    <source>
        <dbReference type="ARBA" id="ARBA00022737"/>
    </source>
</evidence>
<reference evidence="14" key="1">
    <citation type="journal article" date="2015" name="BMC Genomics">
        <title>Draft genome of a commonly misdiagnosed multidrug resistant pathogen Candida auris.</title>
        <authorList>
            <person name="Chatterjee S."/>
            <person name="Alampalli S.V."/>
            <person name="Nageshan R.K."/>
            <person name="Chettiar S.T."/>
            <person name="Joshi S."/>
            <person name="Tatu U.S."/>
        </authorList>
    </citation>
    <scope>NUCLEOTIDE SEQUENCE [LARGE SCALE GENOMIC DNA]</scope>
    <source>
        <strain evidence="14">6684</strain>
    </source>
</reference>
<dbReference type="Pfam" id="PF07719">
    <property type="entry name" value="TPR_2"/>
    <property type="match status" value="1"/>
</dbReference>
<feature type="compositionally biased region" description="Basic and acidic residues" evidence="11">
    <location>
        <begin position="40"/>
        <end position="49"/>
    </location>
</feature>
<dbReference type="GO" id="GO:0008320">
    <property type="term" value="F:protein transmembrane transporter activity"/>
    <property type="evidence" value="ECO:0007669"/>
    <property type="project" value="TreeGrafter"/>
</dbReference>
<protein>
    <recommendedName>
        <fullName evidence="15">PEP-CTERM system TPR-repeat lipoprotein</fullName>
    </recommendedName>
</protein>
<dbReference type="VEuPathDB" id="FungiDB:CJJ09_002999"/>
<feature type="repeat" description="TPR" evidence="10">
    <location>
        <begin position="390"/>
        <end position="423"/>
    </location>
</feature>
<keyword evidence="3" id="KW-0677">Repeat</keyword>
<dbReference type="GO" id="GO:0005741">
    <property type="term" value="C:mitochondrial outer membrane"/>
    <property type="evidence" value="ECO:0007669"/>
    <property type="project" value="UniProtKB-SubCell"/>
</dbReference>
<feature type="repeat" description="TPR" evidence="10">
    <location>
        <begin position="424"/>
        <end position="457"/>
    </location>
</feature>
<gene>
    <name evidence="13" type="ORF">QG37_03074</name>
</gene>